<dbReference type="SUPFAM" id="SSF56112">
    <property type="entry name" value="Protein kinase-like (PK-like)"/>
    <property type="match status" value="1"/>
</dbReference>
<proteinExistence type="predicted"/>
<dbReference type="EC" id="2.7.11.1" evidence="1"/>
<dbReference type="OrthoDB" id="1668230at2759"/>
<dbReference type="PROSITE" id="PS50011">
    <property type="entry name" value="PROTEIN_KINASE_DOM"/>
    <property type="match status" value="1"/>
</dbReference>
<sequence length="323" mass="36022">MYAYQPDMESPRFTVPRDVKAELLMIGSRSSTYRLGQVVVKVPRIDTEAEITQGNAKATAIEANVYKILGTHDRIANCLYISPTKDMIMLDFYQYGNLKDYVAYHGPTQLRKWAKQMIEAVQLVHSKGVRHSDIRLDQWLLDSEMNARLSDFNASGYDECPAFGLHGEKAIGDEAPSHFMPRNSSGDNSIRSDLLALGSALYEIEQGSSPFAGADDETITRRFALREFPSVSKLTLGCIILGAWEVLYPGTAVVALRMWNVRTVTESDGIELDGRPSSVTFSQDGKSLAIGFEEGRAELWDAIGRPTDNAALYTDLRSMYRRT</sequence>
<evidence type="ECO:0000256" key="6">
    <source>
        <dbReference type="ARBA" id="ARBA00022840"/>
    </source>
</evidence>
<gene>
    <name evidence="10" type="ORF">EJ03DRAFT_374689</name>
</gene>
<keyword evidence="3" id="KW-0808">Transferase</keyword>
<evidence type="ECO:0000256" key="2">
    <source>
        <dbReference type="ARBA" id="ARBA00022527"/>
    </source>
</evidence>
<keyword evidence="2" id="KW-0723">Serine/threonine-protein kinase</keyword>
<dbReference type="EMBL" id="ML995836">
    <property type="protein sequence ID" value="KAF2769159.1"/>
    <property type="molecule type" value="Genomic_DNA"/>
</dbReference>
<evidence type="ECO:0000313" key="10">
    <source>
        <dbReference type="EMBL" id="KAF2769159.1"/>
    </source>
</evidence>
<dbReference type="Proteomes" id="UP000799436">
    <property type="component" value="Unassembled WGS sequence"/>
</dbReference>
<dbReference type="InterPro" id="IPR000719">
    <property type="entry name" value="Prot_kinase_dom"/>
</dbReference>
<evidence type="ECO:0000256" key="3">
    <source>
        <dbReference type="ARBA" id="ARBA00022679"/>
    </source>
</evidence>
<evidence type="ECO:0000256" key="4">
    <source>
        <dbReference type="ARBA" id="ARBA00022741"/>
    </source>
</evidence>
<dbReference type="GO" id="GO:0005524">
    <property type="term" value="F:ATP binding"/>
    <property type="evidence" value="ECO:0007669"/>
    <property type="project" value="UniProtKB-KW"/>
</dbReference>
<comment type="catalytic activity">
    <reaction evidence="7">
        <text>L-threonyl-[protein] + ATP = O-phospho-L-threonyl-[protein] + ADP + H(+)</text>
        <dbReference type="Rhea" id="RHEA:46608"/>
        <dbReference type="Rhea" id="RHEA-COMP:11060"/>
        <dbReference type="Rhea" id="RHEA-COMP:11605"/>
        <dbReference type="ChEBI" id="CHEBI:15378"/>
        <dbReference type="ChEBI" id="CHEBI:30013"/>
        <dbReference type="ChEBI" id="CHEBI:30616"/>
        <dbReference type="ChEBI" id="CHEBI:61977"/>
        <dbReference type="ChEBI" id="CHEBI:456216"/>
        <dbReference type="EC" id="2.7.11.1"/>
    </reaction>
</comment>
<dbReference type="Gene3D" id="2.130.10.10">
    <property type="entry name" value="YVTN repeat-like/Quinoprotein amine dehydrogenase"/>
    <property type="match status" value="1"/>
</dbReference>
<evidence type="ECO:0000256" key="7">
    <source>
        <dbReference type="ARBA" id="ARBA00047899"/>
    </source>
</evidence>
<reference evidence="10" key="1">
    <citation type="journal article" date="2020" name="Stud. Mycol.">
        <title>101 Dothideomycetes genomes: a test case for predicting lifestyles and emergence of pathogens.</title>
        <authorList>
            <person name="Haridas S."/>
            <person name="Albert R."/>
            <person name="Binder M."/>
            <person name="Bloem J."/>
            <person name="Labutti K."/>
            <person name="Salamov A."/>
            <person name="Andreopoulos B."/>
            <person name="Baker S."/>
            <person name="Barry K."/>
            <person name="Bills G."/>
            <person name="Bluhm B."/>
            <person name="Cannon C."/>
            <person name="Castanera R."/>
            <person name="Culley D."/>
            <person name="Daum C."/>
            <person name="Ezra D."/>
            <person name="Gonzalez J."/>
            <person name="Henrissat B."/>
            <person name="Kuo A."/>
            <person name="Liang C."/>
            <person name="Lipzen A."/>
            <person name="Lutzoni F."/>
            <person name="Magnuson J."/>
            <person name="Mondo S."/>
            <person name="Nolan M."/>
            <person name="Ohm R."/>
            <person name="Pangilinan J."/>
            <person name="Park H.-J."/>
            <person name="Ramirez L."/>
            <person name="Alfaro M."/>
            <person name="Sun H."/>
            <person name="Tritt A."/>
            <person name="Yoshinaga Y."/>
            <person name="Zwiers L.-H."/>
            <person name="Turgeon B."/>
            <person name="Goodwin S."/>
            <person name="Spatafora J."/>
            <person name="Crous P."/>
            <person name="Grigoriev I."/>
        </authorList>
    </citation>
    <scope>NUCLEOTIDE SEQUENCE</scope>
    <source>
        <strain evidence="10">CBS 116005</strain>
    </source>
</reference>
<dbReference type="Gene3D" id="1.10.510.10">
    <property type="entry name" value="Transferase(Phosphotransferase) domain 1"/>
    <property type="match status" value="1"/>
</dbReference>
<dbReference type="PANTHER" id="PTHR43895">
    <property type="entry name" value="CALCIUM/CALMODULIN-DEPENDENT PROTEIN KINASE KINASE-RELATED"/>
    <property type="match status" value="1"/>
</dbReference>
<evidence type="ECO:0000313" key="11">
    <source>
        <dbReference type="Proteomes" id="UP000799436"/>
    </source>
</evidence>
<dbReference type="InterPro" id="IPR011009">
    <property type="entry name" value="Kinase-like_dom_sf"/>
</dbReference>
<protein>
    <recommendedName>
        <fullName evidence="1">non-specific serine/threonine protein kinase</fullName>
        <ecNumber evidence="1">2.7.11.1</ecNumber>
    </recommendedName>
</protein>
<evidence type="ECO:0000256" key="5">
    <source>
        <dbReference type="ARBA" id="ARBA00022777"/>
    </source>
</evidence>
<dbReference type="GO" id="GO:0004674">
    <property type="term" value="F:protein serine/threonine kinase activity"/>
    <property type="evidence" value="ECO:0007669"/>
    <property type="project" value="UniProtKB-KW"/>
</dbReference>
<keyword evidence="11" id="KW-1185">Reference proteome</keyword>
<feature type="domain" description="Protein kinase" evidence="9">
    <location>
        <begin position="18"/>
        <end position="323"/>
    </location>
</feature>
<dbReference type="PANTHER" id="PTHR43895:SF32">
    <property type="entry name" value="SERINE_THREONINE-PROTEIN KINASE CHK1"/>
    <property type="match status" value="1"/>
</dbReference>
<organism evidence="10 11">
    <name type="scientific">Teratosphaeria nubilosa</name>
    <dbReference type="NCBI Taxonomy" id="161662"/>
    <lineage>
        <taxon>Eukaryota</taxon>
        <taxon>Fungi</taxon>
        <taxon>Dikarya</taxon>
        <taxon>Ascomycota</taxon>
        <taxon>Pezizomycotina</taxon>
        <taxon>Dothideomycetes</taxon>
        <taxon>Dothideomycetidae</taxon>
        <taxon>Mycosphaerellales</taxon>
        <taxon>Teratosphaeriaceae</taxon>
        <taxon>Teratosphaeria</taxon>
    </lineage>
</organism>
<dbReference type="GO" id="GO:0007165">
    <property type="term" value="P:signal transduction"/>
    <property type="evidence" value="ECO:0007669"/>
    <property type="project" value="TreeGrafter"/>
</dbReference>
<evidence type="ECO:0000256" key="8">
    <source>
        <dbReference type="ARBA" id="ARBA00048679"/>
    </source>
</evidence>
<name>A0A6G1L9B4_9PEZI</name>
<keyword evidence="6" id="KW-0067">ATP-binding</keyword>
<evidence type="ECO:0000259" key="9">
    <source>
        <dbReference type="PROSITE" id="PS50011"/>
    </source>
</evidence>
<dbReference type="Pfam" id="PF00069">
    <property type="entry name" value="Pkinase"/>
    <property type="match status" value="1"/>
</dbReference>
<accession>A0A6G1L9B4</accession>
<dbReference type="AlphaFoldDB" id="A0A6G1L9B4"/>
<dbReference type="InterPro" id="IPR015943">
    <property type="entry name" value="WD40/YVTN_repeat-like_dom_sf"/>
</dbReference>
<keyword evidence="4" id="KW-0547">Nucleotide-binding</keyword>
<dbReference type="SMART" id="SM00220">
    <property type="entry name" value="S_TKc"/>
    <property type="match status" value="1"/>
</dbReference>
<keyword evidence="5" id="KW-0418">Kinase</keyword>
<evidence type="ECO:0000256" key="1">
    <source>
        <dbReference type="ARBA" id="ARBA00012513"/>
    </source>
</evidence>
<comment type="catalytic activity">
    <reaction evidence="8">
        <text>L-seryl-[protein] + ATP = O-phospho-L-seryl-[protein] + ADP + H(+)</text>
        <dbReference type="Rhea" id="RHEA:17989"/>
        <dbReference type="Rhea" id="RHEA-COMP:9863"/>
        <dbReference type="Rhea" id="RHEA-COMP:11604"/>
        <dbReference type="ChEBI" id="CHEBI:15378"/>
        <dbReference type="ChEBI" id="CHEBI:29999"/>
        <dbReference type="ChEBI" id="CHEBI:30616"/>
        <dbReference type="ChEBI" id="CHEBI:83421"/>
        <dbReference type="ChEBI" id="CHEBI:456216"/>
        <dbReference type="EC" id="2.7.11.1"/>
    </reaction>
</comment>